<gene>
    <name evidence="1" type="ORF">HYC85_028674</name>
</gene>
<comment type="caution">
    <text evidence="1">The sequence shown here is derived from an EMBL/GenBank/DDBJ whole genome shotgun (WGS) entry which is preliminary data.</text>
</comment>
<sequence>MVQRAHNRKIKQRTGLFGDSEETKVETHPLAYTNGCDVCRDVNWEVFVGWKQDSKVEDILSDIGKGHGLLKLPNENEVSDEAIDFLKGCFAGKAMDRLIAQMLLNHPFVAGLGEDNEDNEEELPMGDFEEKCCSISTLSLSDYKADDEHDMFLIVVGLGLLECREM</sequence>
<reference evidence="2" key="1">
    <citation type="journal article" date="2020" name="Nat. Commun.">
        <title>Genome assembly of wild tea tree DASZ reveals pedigree and selection history of tea varieties.</title>
        <authorList>
            <person name="Zhang W."/>
            <person name="Zhang Y."/>
            <person name="Qiu H."/>
            <person name="Guo Y."/>
            <person name="Wan H."/>
            <person name="Zhang X."/>
            <person name="Scossa F."/>
            <person name="Alseekh S."/>
            <person name="Zhang Q."/>
            <person name="Wang P."/>
            <person name="Xu L."/>
            <person name="Schmidt M.H."/>
            <person name="Jia X."/>
            <person name="Li D."/>
            <person name="Zhu A."/>
            <person name="Guo F."/>
            <person name="Chen W."/>
            <person name="Ni D."/>
            <person name="Usadel B."/>
            <person name="Fernie A.R."/>
            <person name="Wen W."/>
        </authorList>
    </citation>
    <scope>NUCLEOTIDE SEQUENCE [LARGE SCALE GENOMIC DNA]</scope>
    <source>
        <strain evidence="2">cv. G240</strain>
    </source>
</reference>
<organism evidence="1 2">
    <name type="scientific">Camellia sinensis</name>
    <name type="common">Tea plant</name>
    <name type="synonym">Thea sinensis</name>
    <dbReference type="NCBI Taxonomy" id="4442"/>
    <lineage>
        <taxon>Eukaryota</taxon>
        <taxon>Viridiplantae</taxon>
        <taxon>Streptophyta</taxon>
        <taxon>Embryophyta</taxon>
        <taxon>Tracheophyta</taxon>
        <taxon>Spermatophyta</taxon>
        <taxon>Magnoliopsida</taxon>
        <taxon>eudicotyledons</taxon>
        <taxon>Gunneridae</taxon>
        <taxon>Pentapetalae</taxon>
        <taxon>asterids</taxon>
        <taxon>Ericales</taxon>
        <taxon>Theaceae</taxon>
        <taxon>Camellia</taxon>
    </lineage>
</organism>
<reference evidence="1 2" key="2">
    <citation type="submission" date="2020-07" db="EMBL/GenBank/DDBJ databases">
        <title>Genome assembly of wild tea tree DASZ reveals pedigree and selection history of tea varieties.</title>
        <authorList>
            <person name="Zhang W."/>
        </authorList>
    </citation>
    <scope>NUCLEOTIDE SEQUENCE [LARGE SCALE GENOMIC DNA]</scope>
    <source>
        <strain evidence="2">cv. G240</strain>
        <tissue evidence="1">Leaf</tissue>
    </source>
</reference>
<proteinExistence type="predicted"/>
<evidence type="ECO:0000313" key="2">
    <source>
        <dbReference type="Proteomes" id="UP000593564"/>
    </source>
</evidence>
<accession>A0A7J7FVU6</accession>
<evidence type="ECO:0000313" key="1">
    <source>
        <dbReference type="EMBL" id="KAF5932503.1"/>
    </source>
</evidence>
<dbReference type="Proteomes" id="UP000593564">
    <property type="component" value="Unassembled WGS sequence"/>
</dbReference>
<name>A0A7J7FVU6_CAMSI</name>
<protein>
    <recommendedName>
        <fullName evidence="3">Protein kinase domain-containing protein</fullName>
    </recommendedName>
</protein>
<dbReference type="EMBL" id="JACBKZ010000014">
    <property type="protein sequence ID" value="KAF5932503.1"/>
    <property type="molecule type" value="Genomic_DNA"/>
</dbReference>
<dbReference type="AlphaFoldDB" id="A0A7J7FVU6"/>
<dbReference type="Gene3D" id="1.10.510.10">
    <property type="entry name" value="Transferase(Phosphotransferase) domain 1"/>
    <property type="match status" value="1"/>
</dbReference>
<keyword evidence="2" id="KW-1185">Reference proteome</keyword>
<evidence type="ECO:0008006" key="3">
    <source>
        <dbReference type="Google" id="ProtNLM"/>
    </source>
</evidence>